<feature type="compositionally biased region" description="Polar residues" evidence="1">
    <location>
        <begin position="943"/>
        <end position="960"/>
    </location>
</feature>
<accession>A0A8R2ARG4</accession>
<evidence type="ECO:0000313" key="2">
    <source>
        <dbReference type="EnsemblMetazoa" id="XP_004923373.1"/>
    </source>
</evidence>
<feature type="compositionally biased region" description="Polar residues" evidence="1">
    <location>
        <begin position="182"/>
        <end position="228"/>
    </location>
</feature>
<feature type="compositionally biased region" description="Polar residues" evidence="1">
    <location>
        <begin position="1057"/>
        <end position="1070"/>
    </location>
</feature>
<dbReference type="AlphaFoldDB" id="A0A8R2ARG4"/>
<feature type="compositionally biased region" description="Low complexity" evidence="1">
    <location>
        <begin position="236"/>
        <end position="251"/>
    </location>
</feature>
<keyword evidence="3" id="KW-1185">Reference proteome</keyword>
<feature type="compositionally biased region" description="Acidic residues" evidence="1">
    <location>
        <begin position="1139"/>
        <end position="1162"/>
    </location>
</feature>
<dbReference type="RefSeq" id="XP_004923373.1">
    <property type="nucleotide sequence ID" value="XM_004923316.5"/>
</dbReference>
<protein>
    <recommendedName>
        <fullName evidence="4">RRM domain-containing protein</fullName>
    </recommendedName>
</protein>
<dbReference type="OrthoDB" id="7430688at2759"/>
<feature type="compositionally biased region" description="Polar residues" evidence="1">
    <location>
        <begin position="254"/>
        <end position="361"/>
    </location>
</feature>
<dbReference type="EnsemblMetazoa" id="XM_004923316.4">
    <property type="protein sequence ID" value="XP_004923373.1"/>
    <property type="gene ID" value="LOC101744638"/>
</dbReference>
<feature type="region of interest" description="Disordered" evidence="1">
    <location>
        <begin position="1025"/>
        <end position="1046"/>
    </location>
</feature>
<evidence type="ECO:0000313" key="3">
    <source>
        <dbReference type="Proteomes" id="UP000005204"/>
    </source>
</evidence>
<dbReference type="KEGG" id="bmor:101744638"/>
<feature type="compositionally biased region" description="Polar residues" evidence="1">
    <location>
        <begin position="406"/>
        <end position="421"/>
    </location>
</feature>
<evidence type="ECO:0008006" key="4">
    <source>
        <dbReference type="Google" id="ProtNLM"/>
    </source>
</evidence>
<feature type="compositionally biased region" description="Basic residues" evidence="1">
    <location>
        <begin position="488"/>
        <end position="497"/>
    </location>
</feature>
<reference evidence="2" key="2">
    <citation type="submission" date="2022-06" db="UniProtKB">
        <authorList>
            <consortium name="EnsemblMetazoa"/>
        </authorList>
    </citation>
    <scope>IDENTIFICATION</scope>
    <source>
        <strain evidence="2">p50T (Dazao)</strain>
    </source>
</reference>
<feature type="region of interest" description="Disordered" evidence="1">
    <location>
        <begin position="1055"/>
        <end position="1074"/>
    </location>
</feature>
<feature type="compositionally biased region" description="Low complexity" evidence="1">
    <location>
        <begin position="900"/>
        <end position="913"/>
    </location>
</feature>
<sequence>MLLIIHNLPADTSYADVKSLIHSKCGLTDVILDNLMSQDNAGKKVTVGVTDEHDAAIIIGKINGIFINGHQLVVENRQKKPVEPVESFNAPAVPPLRQPKMYTNNTASYAALNPVVCPPANQNPAPILTQNPNMGYGFPPLNTPNMPYYMSNQNPYTGYGTQPQQAQSSYSSQQAPRYSYQNPNKQICSNMPNYQSNKSDFQSNTTGYQSDNKGYVSNTADYQTNMSGYRSKPPDYKSNNSYQSNNPYQLNMLGYQTNTAGNQYNAPGNQYNMPGNQYNTPGNQYNMPGNQHNTTSKPYNTPGIQYNTPGNQHNMTSKPYNTPSNQYNTPGNQHNTSGNRYNTPINQYNKLGNQSKTPDYQSDTKKPDAAHLRKDEYDVEERSCNNHYDKWDSENKMSRKRKSSEEPSTSLGNTRNSPQQHGSGSSNNFGLNNKPGSYTINNSLRAGGQCTKNPRDQMFDTKNSGSSSGLSNVGIGASQGKGPSPKSGSKKRSRNRPKRPDPKDSVANNLRSPKPGFKNTASPALKRHAIDPWQHNHNESRPAKRPRPPIPTRYTKFSKRPGKALNKLKNVLASDNKKRNIVSKYIVSEILKSSSNEQIKAGRPLQLLHKCIRARIEVALGCYVSVDPPEIMALYRTFFQERHDEQLCEAIVTRAANEDPAEEEKALQPRFYNPVQFEVSSQNYNIDEEEDPQEDPRIRLLPPYLGGDKKQFKLMKKQMNLDSYTPFEEMFEGSDMPRRFVEEEVAALVEVVKSVYRNPTTEAEEIICRYLHHQKVGTDTSELRRRRGTGPLEHIENTLRSEVAKRLFNICSRPAVRIMGAVNSTRKPLEEFLLNKGVVSLKKADRQPFYVAHMDSYRSLDKLLEFQKVSICGRPIKFMPLHVTQKPKLSKSLRAELQKKQTLSQTQPSTSQPAAVFKKPADVRRPPPGPSKPKSSPKKKSKAQTNVNKASQNNVANVNKASQSNVANVNKASQSNVANVNKASQSNVAAARVAISPNETKAQHNPPLGTSNNTLKADLDSNIVEKNPTVGGQEAQGAGSKTETTPISTVQLVEGTTEANKAQTHPNTTVVDGESKVVPNDISCKVEESPVKVSPSAGDIEPPIKTEIKIDDKTRPSVTAEQNELVATRDSDKTKRESDWDDYMNMEDADDIEVDDDDLEDY</sequence>
<feature type="region of interest" description="Disordered" evidence="1">
    <location>
        <begin position="897"/>
        <end position="960"/>
    </location>
</feature>
<feature type="compositionally biased region" description="Low complexity" evidence="1">
    <location>
        <begin position="162"/>
        <end position="181"/>
    </location>
</feature>
<feature type="compositionally biased region" description="Basic and acidic residues" evidence="1">
    <location>
        <begin position="528"/>
        <end position="542"/>
    </location>
</feature>
<dbReference type="Proteomes" id="UP000005204">
    <property type="component" value="Unassembled WGS sequence"/>
</dbReference>
<feature type="compositionally biased region" description="Polar residues" evidence="1">
    <location>
        <begin position="434"/>
        <end position="444"/>
    </location>
</feature>
<feature type="region of interest" description="Disordered" evidence="1">
    <location>
        <begin position="1111"/>
        <end position="1162"/>
    </location>
</feature>
<feature type="compositionally biased region" description="Low complexity" evidence="1">
    <location>
        <begin position="422"/>
        <end position="433"/>
    </location>
</feature>
<organism evidence="2 3">
    <name type="scientific">Bombyx mori</name>
    <name type="common">Silk moth</name>
    <dbReference type="NCBI Taxonomy" id="7091"/>
    <lineage>
        <taxon>Eukaryota</taxon>
        <taxon>Metazoa</taxon>
        <taxon>Ecdysozoa</taxon>
        <taxon>Arthropoda</taxon>
        <taxon>Hexapoda</taxon>
        <taxon>Insecta</taxon>
        <taxon>Pterygota</taxon>
        <taxon>Neoptera</taxon>
        <taxon>Endopterygota</taxon>
        <taxon>Lepidoptera</taxon>
        <taxon>Glossata</taxon>
        <taxon>Ditrysia</taxon>
        <taxon>Bombycoidea</taxon>
        <taxon>Bombycidae</taxon>
        <taxon>Bombycinae</taxon>
        <taxon>Bombyx</taxon>
    </lineage>
</organism>
<proteinExistence type="predicted"/>
<reference evidence="3" key="1">
    <citation type="journal article" date="2008" name="Insect Biochem. Mol. Biol.">
        <title>The genome of a lepidopteran model insect, the silkworm Bombyx mori.</title>
        <authorList>
            <consortium name="International Silkworm Genome Consortium"/>
        </authorList>
    </citation>
    <scope>NUCLEOTIDE SEQUENCE [LARGE SCALE GENOMIC DNA]</scope>
    <source>
        <strain evidence="3">p50T</strain>
    </source>
</reference>
<feature type="compositionally biased region" description="Basic and acidic residues" evidence="1">
    <location>
        <begin position="362"/>
        <end position="397"/>
    </location>
</feature>
<feature type="compositionally biased region" description="Low complexity" evidence="1">
    <location>
        <begin position="464"/>
        <end position="487"/>
    </location>
</feature>
<dbReference type="GeneID" id="101744638"/>
<feature type="compositionally biased region" description="Basic and acidic residues" evidence="1">
    <location>
        <begin position="1127"/>
        <end position="1138"/>
    </location>
</feature>
<evidence type="ECO:0000256" key="1">
    <source>
        <dbReference type="SAM" id="MobiDB-lite"/>
    </source>
</evidence>
<feature type="region of interest" description="Disordered" evidence="1">
    <location>
        <begin position="153"/>
        <end position="559"/>
    </location>
</feature>
<name>A0A8R2ARG4_BOMMO</name>